<sequence>MSEKQPCLTAEGGLARRACVVLRSPVK</sequence>
<proteinExistence type="predicted"/>
<protein>
    <submittedName>
        <fullName evidence="1">Uncharacterized protein</fullName>
    </submittedName>
</protein>
<evidence type="ECO:0000313" key="1">
    <source>
        <dbReference type="EMBL" id="JAD25981.1"/>
    </source>
</evidence>
<dbReference type="EMBL" id="GBRH01271914">
    <property type="protein sequence ID" value="JAD25981.1"/>
    <property type="molecule type" value="Transcribed_RNA"/>
</dbReference>
<accession>A0A0A8YIZ4</accession>
<organism evidence="1">
    <name type="scientific">Arundo donax</name>
    <name type="common">Giant reed</name>
    <name type="synonym">Donax arundinaceus</name>
    <dbReference type="NCBI Taxonomy" id="35708"/>
    <lineage>
        <taxon>Eukaryota</taxon>
        <taxon>Viridiplantae</taxon>
        <taxon>Streptophyta</taxon>
        <taxon>Embryophyta</taxon>
        <taxon>Tracheophyta</taxon>
        <taxon>Spermatophyta</taxon>
        <taxon>Magnoliopsida</taxon>
        <taxon>Liliopsida</taxon>
        <taxon>Poales</taxon>
        <taxon>Poaceae</taxon>
        <taxon>PACMAD clade</taxon>
        <taxon>Arundinoideae</taxon>
        <taxon>Arundineae</taxon>
        <taxon>Arundo</taxon>
    </lineage>
</organism>
<dbReference type="AlphaFoldDB" id="A0A0A8YIZ4"/>
<reference evidence="1" key="2">
    <citation type="journal article" date="2015" name="Data Brief">
        <title>Shoot transcriptome of the giant reed, Arundo donax.</title>
        <authorList>
            <person name="Barrero R.A."/>
            <person name="Guerrero F.D."/>
            <person name="Moolhuijzen P."/>
            <person name="Goolsby J.A."/>
            <person name="Tidwell J."/>
            <person name="Bellgard S.E."/>
            <person name="Bellgard M.I."/>
        </authorList>
    </citation>
    <scope>NUCLEOTIDE SEQUENCE</scope>
    <source>
        <tissue evidence="1">Shoot tissue taken approximately 20 cm above the soil surface</tissue>
    </source>
</reference>
<name>A0A0A8YIZ4_ARUDO</name>
<reference evidence="1" key="1">
    <citation type="submission" date="2014-09" db="EMBL/GenBank/DDBJ databases">
        <authorList>
            <person name="Magalhaes I.L.F."/>
            <person name="Oliveira U."/>
            <person name="Santos F.R."/>
            <person name="Vidigal T.H.D.A."/>
            <person name="Brescovit A.D."/>
            <person name="Santos A.J."/>
        </authorList>
    </citation>
    <scope>NUCLEOTIDE SEQUENCE</scope>
    <source>
        <tissue evidence="1">Shoot tissue taken approximately 20 cm above the soil surface</tissue>
    </source>
</reference>